<dbReference type="Gene3D" id="3.20.20.70">
    <property type="entry name" value="Aldolase class I"/>
    <property type="match status" value="1"/>
</dbReference>
<feature type="domain" description="Glycosyl hydrolase family 36 N-terminal" evidence="9">
    <location>
        <begin position="33"/>
        <end position="282"/>
    </location>
</feature>
<feature type="active site" description="Proton donor" evidence="6">
    <location>
        <position position="545"/>
    </location>
</feature>
<feature type="binding site" evidence="7">
    <location>
        <begin position="363"/>
        <end position="364"/>
    </location>
    <ligand>
        <name>substrate</name>
    </ligand>
</feature>
<dbReference type="STRING" id="101127.A0A1X2G640"/>
<dbReference type="GO" id="GO:0004557">
    <property type="term" value="F:alpha-galactosidase activity"/>
    <property type="evidence" value="ECO:0007669"/>
    <property type="project" value="UniProtKB-UniRule"/>
</dbReference>
<dbReference type="CDD" id="cd14791">
    <property type="entry name" value="GH36"/>
    <property type="match status" value="1"/>
</dbReference>
<dbReference type="EMBL" id="MCGT01000039">
    <property type="protein sequence ID" value="ORX46058.1"/>
    <property type="molecule type" value="Genomic_DNA"/>
</dbReference>
<evidence type="ECO:0000313" key="11">
    <source>
        <dbReference type="Proteomes" id="UP000242146"/>
    </source>
</evidence>
<dbReference type="GO" id="GO:0016052">
    <property type="term" value="P:carbohydrate catabolic process"/>
    <property type="evidence" value="ECO:0007669"/>
    <property type="project" value="InterPro"/>
</dbReference>
<dbReference type="AlphaFoldDB" id="A0A1X2G640"/>
<comment type="function">
    <text evidence="5">Hydrolyzes a variety of simple alpha-D-galactoside as well as more complex molecules such as oligosaccharides and polysaccharides.</text>
</comment>
<dbReference type="Pfam" id="PF02065">
    <property type="entry name" value="Melibiase"/>
    <property type="match status" value="1"/>
</dbReference>
<evidence type="ECO:0000256" key="3">
    <source>
        <dbReference type="ARBA" id="ARBA00022801"/>
    </source>
</evidence>
<feature type="binding site" evidence="7">
    <location>
        <begin position="473"/>
        <end position="477"/>
    </location>
    <ligand>
        <name>substrate</name>
    </ligand>
</feature>
<dbReference type="InterPro" id="IPR000111">
    <property type="entry name" value="Glyco_hydro_27/36_CS"/>
</dbReference>
<protein>
    <recommendedName>
        <fullName evidence="2 5">Alpha-galactosidase</fullName>
        <ecNumber evidence="2 5">3.2.1.22</ecNumber>
    </recommendedName>
</protein>
<comment type="catalytic activity">
    <reaction evidence="1 5">
        <text>Hydrolysis of terminal, non-reducing alpha-D-galactose residues in alpha-D-galactosides, including galactose oligosaccharides, galactomannans and galactolipids.</text>
        <dbReference type="EC" id="3.2.1.22"/>
    </reaction>
</comment>
<dbReference type="InterPro" id="IPR002252">
    <property type="entry name" value="Glyco_hydro_36"/>
</dbReference>
<dbReference type="InterPro" id="IPR031705">
    <property type="entry name" value="Glyco_hydro_36_C"/>
</dbReference>
<name>A0A1X2G640_9FUNG</name>
<feature type="domain" description="Glycosyl hydrolase family 36 C-terminal" evidence="8">
    <location>
        <begin position="658"/>
        <end position="735"/>
    </location>
</feature>
<dbReference type="InterPro" id="IPR031704">
    <property type="entry name" value="Glyco_hydro_36_N"/>
</dbReference>
<feature type="active site" description="Nucleophile" evidence="6">
    <location>
        <position position="475"/>
    </location>
</feature>
<gene>
    <name evidence="10" type="ORF">DM01DRAFT_1410725</name>
</gene>
<sequence>MTLPLGITVDAKHSLFYLVTESSTYVIGTTKEGLLLNLYWGPRLSTSDGTTLLHLTWEAIQNGQDERSSQDPWLTSAPEEYPVFGGLRFGDLCLKATMTATGTRELDLALTAHNVHDEGTNHLLGPTPVLTLTLQDKVYTGLKVLLVYKVDTHDNIIDRSTQIVNGSNSTIHIEQGLSAAWHLPPSLNQRQLVRLCGAWCAETLVQKEEPLRPGAHVSLSSTRGIPSAQAYPYMAIVDKQDNHTYFGTLAWSGNWLMQLSVDTQGNTRWTGGVCPFDFMYPLHPGDAWETPSFLAGFTDKGLAGARRHLPSHVLRHSHRLSRPGDLPVLYNSWEATGFHVNVDQQFALATQAAGLGIELFVLDDGWFKGRNNDRAGLGDWFHDKHKFPDGLTPLANFVHGLGMRFGLWFEPEMVNQDSDLYREHPDWVYHYSDRPRSEARHQLVLDLTRQDVYDYVYERLYCNIKTIGIDYIKWDMNRPISEAGTCAMTTDRAKLIWVQHVQAFYRLLDRLRDDFPDLQIESCSSGGGRADAGVTRRVDQIWVSDNTRPDARLEIQHGVSLILPPRQMVCWITDMGQDDLKVPLAYRCHVSFMGTLGVGADLNKYSEKQKSELRSWINVYKRIRHIIQPGHLDWLHFDKDQAVAFTLTRVPGTNGYPEEAVVLGFRWHNPFWLTLPRLRLKHLDPEAIFDVILWSTDPEETTRFGKHTGSMLVNVGLDLSPFLDTGSWKSVVIYLRGCHTL</sequence>
<comment type="caution">
    <text evidence="10">The sequence shown here is derived from an EMBL/GenBank/DDBJ whole genome shotgun (WGS) entry which is preliminary data.</text>
</comment>
<proteinExistence type="inferred from homology"/>
<dbReference type="InterPro" id="IPR038417">
    <property type="entry name" value="Alpga-gal_N_sf"/>
</dbReference>
<dbReference type="PRINTS" id="PR00743">
    <property type="entry name" value="GLHYDRLASE36"/>
</dbReference>
<reference evidence="10 11" key="1">
    <citation type="submission" date="2016-07" db="EMBL/GenBank/DDBJ databases">
        <title>Pervasive Adenine N6-methylation of Active Genes in Fungi.</title>
        <authorList>
            <consortium name="DOE Joint Genome Institute"/>
            <person name="Mondo S.J."/>
            <person name="Dannebaum R.O."/>
            <person name="Kuo R.C."/>
            <person name="Labutti K."/>
            <person name="Haridas S."/>
            <person name="Kuo A."/>
            <person name="Salamov A."/>
            <person name="Ahrendt S.R."/>
            <person name="Lipzen A."/>
            <person name="Sullivan W."/>
            <person name="Andreopoulos W.B."/>
            <person name="Clum A."/>
            <person name="Lindquist E."/>
            <person name="Daum C."/>
            <person name="Ramamoorthy G.K."/>
            <person name="Gryganskyi A."/>
            <person name="Culley D."/>
            <person name="Magnuson J.K."/>
            <person name="James T.Y."/>
            <person name="O'Malley M.A."/>
            <person name="Stajich J.E."/>
            <person name="Spatafora J.W."/>
            <person name="Visel A."/>
            <person name="Grigoriev I.V."/>
        </authorList>
    </citation>
    <scope>NUCLEOTIDE SEQUENCE [LARGE SCALE GENOMIC DNA]</scope>
    <source>
        <strain evidence="10 11">NRRL 3301</strain>
    </source>
</reference>
<keyword evidence="3 5" id="KW-0378">Hydrolase</keyword>
<feature type="binding site" evidence="7">
    <location>
        <position position="440"/>
    </location>
    <ligand>
        <name>substrate</name>
    </ligand>
</feature>
<evidence type="ECO:0000256" key="1">
    <source>
        <dbReference type="ARBA" id="ARBA00001255"/>
    </source>
</evidence>
<dbReference type="InterPro" id="IPR013785">
    <property type="entry name" value="Aldolase_TIM"/>
</dbReference>
<dbReference type="Gene3D" id="2.70.98.60">
    <property type="entry name" value="alpha-galactosidase from lactobacil brevis"/>
    <property type="match status" value="1"/>
</dbReference>
<dbReference type="PIRSF" id="PIRSF005536">
    <property type="entry name" value="Agal"/>
    <property type="match status" value="1"/>
</dbReference>
<accession>A0A1X2G640</accession>
<dbReference type="EC" id="3.2.1.22" evidence="2 5"/>
<dbReference type="InterPro" id="IPR017853">
    <property type="entry name" value="GH"/>
</dbReference>
<evidence type="ECO:0000256" key="5">
    <source>
        <dbReference type="PIRNR" id="PIRNR005536"/>
    </source>
</evidence>
<dbReference type="PANTHER" id="PTHR43053">
    <property type="entry name" value="GLYCOSIDASE FAMILY 31"/>
    <property type="match status" value="1"/>
</dbReference>
<dbReference type="Pfam" id="PF16874">
    <property type="entry name" value="Glyco_hydro_36C"/>
    <property type="match status" value="1"/>
</dbReference>
<evidence type="ECO:0000256" key="7">
    <source>
        <dbReference type="PIRSR" id="PIRSR005536-2"/>
    </source>
</evidence>
<dbReference type="InterPro" id="IPR013780">
    <property type="entry name" value="Glyco_hydro_b"/>
</dbReference>
<dbReference type="FunFam" id="3.20.20.70:FF:000118">
    <property type="entry name" value="Alpha-galactosidase"/>
    <property type="match status" value="1"/>
</dbReference>
<dbReference type="InterPro" id="IPR050985">
    <property type="entry name" value="Alpha-glycosidase_related"/>
</dbReference>
<dbReference type="OrthoDB" id="5795902at2759"/>
<dbReference type="PROSITE" id="PS00512">
    <property type="entry name" value="ALPHA_GALACTOSIDASE"/>
    <property type="match status" value="1"/>
</dbReference>
<comment type="similarity">
    <text evidence="5">Belongs to the glycosyl hydrolase.</text>
</comment>
<evidence type="ECO:0000259" key="8">
    <source>
        <dbReference type="Pfam" id="PF16874"/>
    </source>
</evidence>
<evidence type="ECO:0000313" key="10">
    <source>
        <dbReference type="EMBL" id="ORX46058.1"/>
    </source>
</evidence>
<feature type="binding site" evidence="7">
    <location>
        <position position="523"/>
    </location>
    <ligand>
        <name>substrate</name>
    </ligand>
</feature>
<evidence type="ECO:0000256" key="2">
    <source>
        <dbReference type="ARBA" id="ARBA00012755"/>
    </source>
</evidence>
<evidence type="ECO:0000259" key="9">
    <source>
        <dbReference type="Pfam" id="PF16875"/>
    </source>
</evidence>
<evidence type="ECO:0000256" key="6">
    <source>
        <dbReference type="PIRSR" id="PIRSR005536-1"/>
    </source>
</evidence>
<keyword evidence="4 5" id="KW-0326">Glycosidase</keyword>
<dbReference type="Proteomes" id="UP000242146">
    <property type="component" value="Unassembled WGS sequence"/>
</dbReference>
<dbReference type="Gene3D" id="2.60.40.1180">
    <property type="entry name" value="Golgi alpha-mannosidase II"/>
    <property type="match status" value="1"/>
</dbReference>
<evidence type="ECO:0000256" key="4">
    <source>
        <dbReference type="ARBA" id="ARBA00023295"/>
    </source>
</evidence>
<dbReference type="SUPFAM" id="SSF51445">
    <property type="entry name" value="(Trans)glycosidases"/>
    <property type="match status" value="1"/>
</dbReference>
<feature type="binding site" evidence="7">
    <location>
        <position position="545"/>
    </location>
    <ligand>
        <name>substrate</name>
    </ligand>
</feature>
<dbReference type="Pfam" id="PF16875">
    <property type="entry name" value="Glyco_hydro_36N"/>
    <property type="match status" value="1"/>
</dbReference>
<keyword evidence="11" id="KW-1185">Reference proteome</keyword>
<dbReference type="PANTHER" id="PTHR43053:SF3">
    <property type="entry name" value="ALPHA-GALACTOSIDASE C-RELATED"/>
    <property type="match status" value="1"/>
</dbReference>
<feature type="binding site" evidence="7">
    <location>
        <position position="199"/>
    </location>
    <ligand>
        <name>substrate</name>
    </ligand>
</feature>
<organism evidence="10 11">
    <name type="scientific">Hesseltinella vesiculosa</name>
    <dbReference type="NCBI Taxonomy" id="101127"/>
    <lineage>
        <taxon>Eukaryota</taxon>
        <taxon>Fungi</taxon>
        <taxon>Fungi incertae sedis</taxon>
        <taxon>Mucoromycota</taxon>
        <taxon>Mucoromycotina</taxon>
        <taxon>Mucoromycetes</taxon>
        <taxon>Mucorales</taxon>
        <taxon>Cunninghamellaceae</taxon>
        <taxon>Hesseltinella</taxon>
    </lineage>
</organism>